<feature type="non-terminal residue" evidence="1">
    <location>
        <position position="59"/>
    </location>
</feature>
<dbReference type="SUPFAM" id="SSF52402">
    <property type="entry name" value="Adenine nucleotide alpha hydrolases-like"/>
    <property type="match status" value="1"/>
</dbReference>
<dbReference type="AlphaFoldDB" id="A0A0F9DU86"/>
<comment type="caution">
    <text evidence="1">The sequence shown here is derived from an EMBL/GenBank/DDBJ whole genome shotgun (WGS) entry which is preliminary data.</text>
</comment>
<proteinExistence type="predicted"/>
<evidence type="ECO:0008006" key="2">
    <source>
        <dbReference type="Google" id="ProtNLM"/>
    </source>
</evidence>
<dbReference type="EMBL" id="LAZR01037813">
    <property type="protein sequence ID" value="KKL21221.1"/>
    <property type="molecule type" value="Genomic_DNA"/>
</dbReference>
<evidence type="ECO:0000313" key="1">
    <source>
        <dbReference type="EMBL" id="KKL21221.1"/>
    </source>
</evidence>
<name>A0A0F9DU86_9ZZZZ</name>
<protein>
    <recommendedName>
        <fullName evidence="2">Phosphoadenosine phosphosulphate reductase domain-containing protein</fullName>
    </recommendedName>
</protein>
<dbReference type="Gene3D" id="3.40.50.620">
    <property type="entry name" value="HUPs"/>
    <property type="match status" value="1"/>
</dbReference>
<organism evidence="1">
    <name type="scientific">marine sediment metagenome</name>
    <dbReference type="NCBI Taxonomy" id="412755"/>
    <lineage>
        <taxon>unclassified sequences</taxon>
        <taxon>metagenomes</taxon>
        <taxon>ecological metagenomes</taxon>
    </lineage>
</organism>
<accession>A0A0F9DU86</accession>
<reference evidence="1" key="1">
    <citation type="journal article" date="2015" name="Nature">
        <title>Complex archaea that bridge the gap between prokaryotes and eukaryotes.</title>
        <authorList>
            <person name="Spang A."/>
            <person name="Saw J.H."/>
            <person name="Jorgensen S.L."/>
            <person name="Zaremba-Niedzwiedzka K."/>
            <person name="Martijn J."/>
            <person name="Lind A.E."/>
            <person name="van Eijk R."/>
            <person name="Schleper C."/>
            <person name="Guy L."/>
            <person name="Ettema T.J."/>
        </authorList>
    </citation>
    <scope>NUCLEOTIDE SEQUENCE</scope>
</reference>
<sequence length="59" mass="6842">MQATFWGGEIDSLSIERLRQFEPPEGYYLAFSGGKDSIVLYHLAYRAKVRFNAVYNYTT</sequence>
<dbReference type="InterPro" id="IPR014729">
    <property type="entry name" value="Rossmann-like_a/b/a_fold"/>
</dbReference>
<gene>
    <name evidence="1" type="ORF">LCGC14_2447670</name>
</gene>